<proteinExistence type="predicted"/>
<keyword evidence="1" id="KW-0732">Signal</keyword>
<protein>
    <recommendedName>
        <fullName evidence="2">Ice-binding protein C-terminal domain-containing protein</fullName>
    </recommendedName>
</protein>
<dbReference type="NCBIfam" id="TIGR02595">
    <property type="entry name" value="PEP_CTERM"/>
    <property type="match status" value="1"/>
</dbReference>
<dbReference type="Proteomes" id="UP000033202">
    <property type="component" value="Unassembled WGS sequence"/>
</dbReference>
<name>A0A0E9MMF2_9SPHN</name>
<dbReference type="NCBIfam" id="NF035944">
    <property type="entry name" value="PEPxxWA-CTERM"/>
    <property type="match status" value="1"/>
</dbReference>
<dbReference type="EMBL" id="BBWU01000018">
    <property type="protein sequence ID" value="GAO38688.1"/>
    <property type="molecule type" value="Genomic_DNA"/>
</dbReference>
<dbReference type="Pfam" id="PF07589">
    <property type="entry name" value="PEP-CTERM"/>
    <property type="match status" value="1"/>
</dbReference>
<organism evidence="3 4">
    <name type="scientific">Sphingomonas changbaiensis NBRC 104936</name>
    <dbReference type="NCBI Taxonomy" id="1219043"/>
    <lineage>
        <taxon>Bacteria</taxon>
        <taxon>Pseudomonadati</taxon>
        <taxon>Pseudomonadota</taxon>
        <taxon>Alphaproteobacteria</taxon>
        <taxon>Sphingomonadales</taxon>
        <taxon>Sphingomonadaceae</taxon>
        <taxon>Sphingomonas</taxon>
    </lineage>
</organism>
<keyword evidence="4" id="KW-1185">Reference proteome</keyword>
<evidence type="ECO:0000313" key="3">
    <source>
        <dbReference type="EMBL" id="GAO38688.1"/>
    </source>
</evidence>
<sequence length="228" mass="23982">MKKMLLCAAALVAMPASATVLLPGAQNQSFSNFQFDTQGTRIAFSEVQGQAQTFSAIFRSAVYRNTSGKLDFYYQVERTGLGSNSADNDHEITKFTVGSFNGWLVDALVSAGDPDGTGAFKAVNNPVPAGGSTTRVSRGFNGTVIETNFQGAGANGLIGTENSATYIFRTNAFAFKAGSFGVLDDSSLQGITFAPTVPEPATWAMMLAGFGMLGGAVRRKSRVRSVLA</sequence>
<feature type="chain" id="PRO_5002429183" description="Ice-binding protein C-terminal domain-containing protein" evidence="1">
    <location>
        <begin position="19"/>
        <end position="228"/>
    </location>
</feature>
<dbReference type="InterPro" id="IPR013424">
    <property type="entry name" value="Ice-binding_C"/>
</dbReference>
<feature type="domain" description="Ice-binding protein C-terminal" evidence="2">
    <location>
        <begin position="196"/>
        <end position="220"/>
    </location>
</feature>
<dbReference type="OrthoDB" id="5781575at2"/>
<feature type="signal peptide" evidence="1">
    <location>
        <begin position="1"/>
        <end position="18"/>
    </location>
</feature>
<dbReference type="AlphaFoldDB" id="A0A0E9MMF2"/>
<comment type="caution">
    <text evidence="3">The sequence shown here is derived from an EMBL/GenBank/DDBJ whole genome shotgun (WGS) entry which is preliminary data.</text>
</comment>
<accession>A0A0E9MMF2</accession>
<evidence type="ECO:0000256" key="1">
    <source>
        <dbReference type="SAM" id="SignalP"/>
    </source>
</evidence>
<dbReference type="RefSeq" id="WP_046347539.1">
    <property type="nucleotide sequence ID" value="NZ_BBWU01000018.1"/>
</dbReference>
<gene>
    <name evidence="3" type="ORF">SCH01S_18_00200</name>
</gene>
<evidence type="ECO:0000313" key="4">
    <source>
        <dbReference type="Proteomes" id="UP000033202"/>
    </source>
</evidence>
<evidence type="ECO:0000259" key="2">
    <source>
        <dbReference type="Pfam" id="PF07589"/>
    </source>
</evidence>
<reference evidence="3 4" key="1">
    <citation type="submission" date="2015-04" db="EMBL/GenBank/DDBJ databases">
        <title>Whole genome shotgun sequence of Sphingomonas changbaiensis NBRC 104936.</title>
        <authorList>
            <person name="Katano-Makiyama Y."/>
            <person name="Hosoyama A."/>
            <person name="Hashimoto M."/>
            <person name="Noguchi M."/>
            <person name="Tsuchikane K."/>
            <person name="Ohji S."/>
            <person name="Yamazoe A."/>
            <person name="Ichikawa N."/>
            <person name="Kimura A."/>
            <person name="Fujita N."/>
        </authorList>
    </citation>
    <scope>NUCLEOTIDE SEQUENCE [LARGE SCALE GENOMIC DNA]</scope>
    <source>
        <strain evidence="3 4">NBRC 104936</strain>
    </source>
</reference>